<dbReference type="AlphaFoldDB" id="A0A085WAF2"/>
<comment type="caution">
    <text evidence="2">The sequence shown here is derived from an EMBL/GenBank/DDBJ whole genome shotgun (WGS) entry which is preliminary data.</text>
</comment>
<proteinExistence type="predicted"/>
<reference evidence="2 3" key="1">
    <citation type="submission" date="2014-04" db="EMBL/GenBank/DDBJ databases">
        <title>Genome assembly of Hyalangium minutum DSM 14724.</title>
        <authorList>
            <person name="Sharma G."/>
            <person name="Subramanian S."/>
        </authorList>
    </citation>
    <scope>NUCLEOTIDE SEQUENCE [LARGE SCALE GENOMIC DNA]</scope>
    <source>
        <strain evidence="2 3">DSM 14724</strain>
    </source>
</reference>
<dbReference type="Proteomes" id="UP000028725">
    <property type="component" value="Unassembled WGS sequence"/>
</dbReference>
<dbReference type="EMBL" id="JMCB01000013">
    <property type="protein sequence ID" value="KFE64665.1"/>
    <property type="molecule type" value="Genomic_DNA"/>
</dbReference>
<evidence type="ECO:0000313" key="2">
    <source>
        <dbReference type="EMBL" id="KFE64665.1"/>
    </source>
</evidence>
<keyword evidence="3" id="KW-1185">Reference proteome</keyword>
<accession>A0A085WAF2</accession>
<dbReference type="SUPFAM" id="SSF158682">
    <property type="entry name" value="TerB-like"/>
    <property type="match status" value="1"/>
</dbReference>
<feature type="region of interest" description="Disordered" evidence="1">
    <location>
        <begin position="1"/>
        <end position="40"/>
    </location>
</feature>
<evidence type="ECO:0000313" key="3">
    <source>
        <dbReference type="Proteomes" id="UP000028725"/>
    </source>
</evidence>
<dbReference type="InterPro" id="IPR029024">
    <property type="entry name" value="TerB-like"/>
</dbReference>
<feature type="compositionally biased region" description="Pro residues" evidence="1">
    <location>
        <begin position="18"/>
        <end position="38"/>
    </location>
</feature>
<name>A0A085WAF2_9BACT</name>
<protein>
    <submittedName>
        <fullName evidence="2">Uncharacterized protein</fullName>
    </submittedName>
</protein>
<organism evidence="2 3">
    <name type="scientific">Hyalangium minutum</name>
    <dbReference type="NCBI Taxonomy" id="394096"/>
    <lineage>
        <taxon>Bacteria</taxon>
        <taxon>Pseudomonadati</taxon>
        <taxon>Myxococcota</taxon>
        <taxon>Myxococcia</taxon>
        <taxon>Myxococcales</taxon>
        <taxon>Cystobacterineae</taxon>
        <taxon>Archangiaceae</taxon>
        <taxon>Hyalangium</taxon>
    </lineage>
</organism>
<gene>
    <name evidence="2" type="ORF">DB31_1683</name>
</gene>
<evidence type="ECO:0000256" key="1">
    <source>
        <dbReference type="SAM" id="MobiDB-lite"/>
    </source>
</evidence>
<dbReference type="STRING" id="394096.DB31_1683"/>
<sequence>MTKINSSVAGPILTPSQPTLPSPTLPRPVPLPLPPPKPGTLDKFLTPVRSQQLANTQGSQLDTIQKGLKSGALTEKEASKLLSQQAKIAGTTARAGADGVITAKEAANIRRLQTQAGLDAFAATHNRARGTAGDPTAKAQASQIGQIAQGVRNGSLTGAEANTLLTDQADIAQTVADAKADGEVDFIEEQMVNIRQDAASYEIGKEKLDGEKAPHAKRLNFPVVF</sequence>
<dbReference type="RefSeq" id="WP_052420341.1">
    <property type="nucleotide sequence ID" value="NZ_JMCB01000013.1"/>
</dbReference>